<dbReference type="InterPro" id="IPR036412">
    <property type="entry name" value="HAD-like_sf"/>
</dbReference>
<dbReference type="Gene3D" id="1.10.150.240">
    <property type="entry name" value="Putative phosphatase, domain 2"/>
    <property type="match status" value="1"/>
</dbReference>
<accession>A0ABW4Y751</accession>
<keyword evidence="2" id="KW-1185">Reference proteome</keyword>
<dbReference type="InterPro" id="IPR023198">
    <property type="entry name" value="PGP-like_dom2"/>
</dbReference>
<dbReference type="Proteomes" id="UP001597337">
    <property type="component" value="Unassembled WGS sequence"/>
</dbReference>
<dbReference type="SFLD" id="SFLDG01135">
    <property type="entry name" value="C1.5.6:_HAD__Beta-PGM__Phospha"/>
    <property type="match status" value="1"/>
</dbReference>
<organism evidence="1 2">
    <name type="scientific">Thiorhodococcus fuscus</name>
    <dbReference type="NCBI Taxonomy" id="527200"/>
    <lineage>
        <taxon>Bacteria</taxon>
        <taxon>Pseudomonadati</taxon>
        <taxon>Pseudomonadota</taxon>
        <taxon>Gammaproteobacteria</taxon>
        <taxon>Chromatiales</taxon>
        <taxon>Chromatiaceae</taxon>
        <taxon>Thiorhodococcus</taxon>
    </lineage>
</organism>
<dbReference type="PANTHER" id="PTHR43434:SF24">
    <property type="entry name" value="HYDROLASE-RELATED"/>
    <property type="match status" value="1"/>
</dbReference>
<dbReference type="InterPro" id="IPR023214">
    <property type="entry name" value="HAD_sf"/>
</dbReference>
<dbReference type="SFLD" id="SFLDG01129">
    <property type="entry name" value="C1.5:_HAD__Beta-PGM__Phosphata"/>
    <property type="match status" value="1"/>
</dbReference>
<evidence type="ECO:0000313" key="2">
    <source>
        <dbReference type="Proteomes" id="UP001597337"/>
    </source>
</evidence>
<evidence type="ECO:0000313" key="1">
    <source>
        <dbReference type="EMBL" id="MFD2111479.1"/>
    </source>
</evidence>
<dbReference type="NCBIfam" id="TIGR01549">
    <property type="entry name" value="HAD-SF-IA-v1"/>
    <property type="match status" value="1"/>
</dbReference>
<keyword evidence="1" id="KW-0378">Hydrolase</keyword>
<name>A0ABW4Y751_9GAMM</name>
<dbReference type="EMBL" id="JBHUHX010000013">
    <property type="protein sequence ID" value="MFD2111479.1"/>
    <property type="molecule type" value="Genomic_DNA"/>
</dbReference>
<dbReference type="InterPro" id="IPR041492">
    <property type="entry name" value="HAD_2"/>
</dbReference>
<dbReference type="PANTHER" id="PTHR43434">
    <property type="entry name" value="PHOSPHOGLYCOLATE PHOSPHATASE"/>
    <property type="match status" value="1"/>
</dbReference>
<comment type="caution">
    <text evidence="1">The sequence shown here is derived from an EMBL/GenBank/DDBJ whole genome shotgun (WGS) entry which is preliminary data.</text>
</comment>
<dbReference type="SFLD" id="SFLDS00003">
    <property type="entry name" value="Haloacid_Dehalogenase"/>
    <property type="match status" value="1"/>
</dbReference>
<dbReference type="Pfam" id="PF13419">
    <property type="entry name" value="HAD_2"/>
    <property type="match status" value="1"/>
</dbReference>
<dbReference type="GO" id="GO:0016787">
    <property type="term" value="F:hydrolase activity"/>
    <property type="evidence" value="ECO:0007669"/>
    <property type="project" value="UniProtKB-KW"/>
</dbReference>
<protein>
    <submittedName>
        <fullName evidence="1">HAD-IA family hydrolase</fullName>
    </submittedName>
</protein>
<proteinExistence type="predicted"/>
<gene>
    <name evidence="1" type="ORF">ACFSJC_06475</name>
</gene>
<dbReference type="RefSeq" id="WP_386024906.1">
    <property type="nucleotide sequence ID" value="NZ_JBHUHX010000013.1"/>
</dbReference>
<dbReference type="InterPro" id="IPR050155">
    <property type="entry name" value="HAD-like_hydrolase_sf"/>
</dbReference>
<sequence length="235" mass="25694">MAFELIVFDWDGTLMDSEARIVACIQKAFSELDLSVPTRAAARDIIGLGLDEAMIRLHPGLSAELRAELVLHYRRHFLGGDPTPSVLFPGVRETLDWIVSAGYRLAVATGKSRAGLDRSIRETGLEGYFHATRCADETFSKPNPQMLFELMDELGASPRETLMIGDTEYDMQMAGNARVGALAVSYGVHARERLVAHAPLGCLDALTELRPWLERAGAHRSETVLRDTTAGGVIG</sequence>
<dbReference type="Gene3D" id="3.40.50.1000">
    <property type="entry name" value="HAD superfamily/HAD-like"/>
    <property type="match status" value="1"/>
</dbReference>
<dbReference type="SUPFAM" id="SSF56784">
    <property type="entry name" value="HAD-like"/>
    <property type="match status" value="1"/>
</dbReference>
<reference evidence="2" key="1">
    <citation type="journal article" date="2019" name="Int. J. Syst. Evol. Microbiol.">
        <title>The Global Catalogue of Microorganisms (GCM) 10K type strain sequencing project: providing services to taxonomists for standard genome sequencing and annotation.</title>
        <authorList>
            <consortium name="The Broad Institute Genomics Platform"/>
            <consortium name="The Broad Institute Genome Sequencing Center for Infectious Disease"/>
            <person name="Wu L."/>
            <person name="Ma J."/>
        </authorList>
    </citation>
    <scope>NUCLEOTIDE SEQUENCE [LARGE SCALE GENOMIC DNA]</scope>
    <source>
        <strain evidence="2">KACC 12597</strain>
    </source>
</reference>
<dbReference type="InterPro" id="IPR006439">
    <property type="entry name" value="HAD-SF_hydro_IA"/>
</dbReference>